<evidence type="ECO:0000256" key="5">
    <source>
        <dbReference type="ARBA" id="ARBA00022989"/>
    </source>
</evidence>
<feature type="transmembrane region" description="Helical" evidence="7">
    <location>
        <begin position="313"/>
        <end position="335"/>
    </location>
</feature>
<comment type="subcellular location">
    <subcellularLocation>
        <location evidence="1">Membrane</location>
        <topology evidence="1">Multi-pass membrane protein</topology>
    </subcellularLocation>
</comment>
<dbReference type="GO" id="GO:0016020">
    <property type="term" value="C:membrane"/>
    <property type="evidence" value="ECO:0007669"/>
    <property type="project" value="UniProtKB-SubCell"/>
</dbReference>
<dbReference type="EMBL" id="JABDTM020027475">
    <property type="protein sequence ID" value="KAH0810459.1"/>
    <property type="molecule type" value="Genomic_DNA"/>
</dbReference>
<reference evidence="9" key="2">
    <citation type="submission" date="2021-08" db="EMBL/GenBank/DDBJ databases">
        <authorList>
            <person name="Eriksson T."/>
        </authorList>
    </citation>
    <scope>NUCLEOTIDE SEQUENCE</scope>
    <source>
        <strain evidence="9">Stoneville</strain>
        <tissue evidence="9">Whole head</tissue>
    </source>
</reference>
<accession>A0A8J6L3K8</accession>
<gene>
    <name evidence="9" type="ORF">GEV33_012334</name>
</gene>
<comment type="caution">
    <text evidence="9">The sequence shown here is derived from an EMBL/GenBank/DDBJ whole genome shotgun (WGS) entry which is preliminary data.</text>
</comment>
<keyword evidence="4 7" id="KW-0812">Transmembrane</keyword>
<evidence type="ECO:0000256" key="2">
    <source>
        <dbReference type="ARBA" id="ARBA00008335"/>
    </source>
</evidence>
<evidence type="ECO:0000256" key="4">
    <source>
        <dbReference type="ARBA" id="ARBA00022692"/>
    </source>
</evidence>
<evidence type="ECO:0000256" key="1">
    <source>
        <dbReference type="ARBA" id="ARBA00004141"/>
    </source>
</evidence>
<dbReference type="Proteomes" id="UP000719412">
    <property type="component" value="Unassembled WGS sequence"/>
</dbReference>
<dbReference type="AlphaFoldDB" id="A0A8J6L3K8"/>
<keyword evidence="3" id="KW-0813">Transport</keyword>
<feature type="transmembrane region" description="Helical" evidence="7">
    <location>
        <begin position="638"/>
        <end position="660"/>
    </location>
</feature>
<dbReference type="GO" id="GO:0022857">
    <property type="term" value="F:transmembrane transporter activity"/>
    <property type="evidence" value="ECO:0007669"/>
    <property type="project" value="InterPro"/>
</dbReference>
<feature type="transmembrane region" description="Helical" evidence="7">
    <location>
        <begin position="83"/>
        <end position="100"/>
    </location>
</feature>
<dbReference type="Gene3D" id="1.20.1250.20">
    <property type="entry name" value="MFS general substrate transporter like domains"/>
    <property type="match status" value="2"/>
</dbReference>
<evidence type="ECO:0000313" key="10">
    <source>
        <dbReference type="Proteomes" id="UP000719412"/>
    </source>
</evidence>
<dbReference type="PANTHER" id="PTHR23511:SF38">
    <property type="entry name" value="SYNAPTIC VESICLE 2-RELATED PROTEIN-LIKE PROTEIN"/>
    <property type="match status" value="1"/>
</dbReference>
<feature type="transmembrane region" description="Helical" evidence="7">
    <location>
        <begin position="131"/>
        <end position="154"/>
    </location>
</feature>
<reference evidence="9" key="1">
    <citation type="journal article" date="2020" name="J Insects Food Feed">
        <title>The yellow mealworm (Tenebrio molitor) genome: a resource for the emerging insects as food and feed industry.</title>
        <authorList>
            <person name="Eriksson T."/>
            <person name="Andere A."/>
            <person name="Kelstrup H."/>
            <person name="Emery V."/>
            <person name="Picard C."/>
        </authorList>
    </citation>
    <scope>NUCLEOTIDE SEQUENCE</scope>
    <source>
        <strain evidence="9">Stoneville</strain>
        <tissue evidence="9">Whole head</tissue>
    </source>
</reference>
<feature type="transmembrane region" description="Helical" evidence="7">
    <location>
        <begin position="41"/>
        <end position="63"/>
    </location>
</feature>
<sequence length="829" mass="93127">MDRSSLIIQENDNDVDYVEKAQTADFETAIHYSRYGKFQTLLLAVCGTIYATCAISTTTLSFVLPSAECDFNLSSIDKGKLSAMPLIGMIFGCSLWGSIADSKGRKVAIMSSLLVDFLAAFISSFAQSFQLFLICRFFNGFGIIGATSIIFSYLGEFASKKHRDVMLGRLEVFWNIGVIFLPGLAWILLNKTMLDNFSDHGNFSPWRIFVLVCSFPSLISVIMLYFLPETPKFLISKGQYEKAKIVFQKVFTFNTGHPYYVYPVMTLEDEYENNNNDTETDVKEIPFKTKVYQKMCNFAEDIKMLFEQPYLKYLGITCFVDFGLMASYYTLIMWFPEIFERFNQFELTHPNMTASVCTVSQTNDSIENPHTASASAANAIETESNEEAAKFEMAISATQFGKFNYCLFLLSVPGAWTIVFEVTTMSYVFPAAQCDLDLSLHDKGLLNASAYFVMAPKHFKNILSKNKVYNISSTVDNNITESKETQIPTGDVYNADFETAISATKFGKFNVLLFLLSIPAGWTSMLETTTMSYVFPAAHCDLGLSLNERGSLNAITFVGMVSSGFVWGFLCDTLGRRKLMVIGYLLDAVFVVMSSFSQNFTLLLIFKFFGGLIINGPFAALTAYLSEFHCSKYRSRVQLVRGMIVSGGNLVLPLLAWAILPQEINLNLFNQNIGRNEEALAVFKQVYTLNTGKSKADFPIVNLVDETKVENLENPKHGGHITANRNKIQALREGLQQIKPLCFAPHLKHIILVCSIQSLYMLSINTLRLWFPQIFQSISDYKYYNNGTTASLCTMLEMLNPSTETNVTCHVNGYDISGDDVRKDSVNDW</sequence>
<feature type="transmembrane region" description="Helical" evidence="7">
    <location>
        <begin position="208"/>
        <end position="227"/>
    </location>
</feature>
<dbReference type="PROSITE" id="PS50850">
    <property type="entry name" value="MFS"/>
    <property type="match status" value="1"/>
</dbReference>
<comment type="similarity">
    <text evidence="2">Belongs to the major facilitator superfamily.</text>
</comment>
<feature type="domain" description="Major facilitator superfamily (MFS) profile" evidence="8">
    <location>
        <begin position="40"/>
        <end position="708"/>
    </location>
</feature>
<proteinExistence type="inferred from homology"/>
<dbReference type="InterPro" id="IPR005828">
    <property type="entry name" value="MFS_sugar_transport-like"/>
</dbReference>
<keyword evidence="5 7" id="KW-1133">Transmembrane helix</keyword>
<keyword evidence="10" id="KW-1185">Reference proteome</keyword>
<protein>
    <recommendedName>
        <fullName evidence="8">Major facilitator superfamily (MFS) profile domain-containing protein</fullName>
    </recommendedName>
</protein>
<evidence type="ECO:0000256" key="3">
    <source>
        <dbReference type="ARBA" id="ARBA00022448"/>
    </source>
</evidence>
<dbReference type="SUPFAM" id="SSF103473">
    <property type="entry name" value="MFS general substrate transporter"/>
    <property type="match status" value="2"/>
</dbReference>
<dbReference type="InterPro" id="IPR036259">
    <property type="entry name" value="MFS_trans_sf"/>
</dbReference>
<keyword evidence="6 7" id="KW-0472">Membrane</keyword>
<dbReference type="Pfam" id="PF07690">
    <property type="entry name" value="MFS_1"/>
    <property type="match status" value="1"/>
</dbReference>
<evidence type="ECO:0000256" key="6">
    <source>
        <dbReference type="ARBA" id="ARBA00023136"/>
    </source>
</evidence>
<feature type="transmembrane region" description="Helical" evidence="7">
    <location>
        <begin position="550"/>
        <end position="570"/>
    </location>
</feature>
<evidence type="ECO:0000259" key="8">
    <source>
        <dbReference type="PROSITE" id="PS50850"/>
    </source>
</evidence>
<evidence type="ECO:0000313" key="9">
    <source>
        <dbReference type="EMBL" id="KAH0810459.1"/>
    </source>
</evidence>
<dbReference type="InterPro" id="IPR020846">
    <property type="entry name" value="MFS_dom"/>
</dbReference>
<feature type="transmembrane region" description="Helical" evidence="7">
    <location>
        <begin position="579"/>
        <end position="596"/>
    </location>
</feature>
<name>A0A8J6L3K8_TENMO</name>
<feature type="transmembrane region" description="Helical" evidence="7">
    <location>
        <begin position="107"/>
        <end position="125"/>
    </location>
</feature>
<dbReference type="PANTHER" id="PTHR23511">
    <property type="entry name" value="SYNAPTIC VESICLE GLYCOPROTEIN 2"/>
    <property type="match status" value="1"/>
</dbReference>
<organism evidence="9 10">
    <name type="scientific">Tenebrio molitor</name>
    <name type="common">Yellow mealworm beetle</name>
    <dbReference type="NCBI Taxonomy" id="7067"/>
    <lineage>
        <taxon>Eukaryota</taxon>
        <taxon>Metazoa</taxon>
        <taxon>Ecdysozoa</taxon>
        <taxon>Arthropoda</taxon>
        <taxon>Hexapoda</taxon>
        <taxon>Insecta</taxon>
        <taxon>Pterygota</taxon>
        <taxon>Neoptera</taxon>
        <taxon>Endopterygota</taxon>
        <taxon>Coleoptera</taxon>
        <taxon>Polyphaga</taxon>
        <taxon>Cucujiformia</taxon>
        <taxon>Tenebrionidae</taxon>
        <taxon>Tenebrio</taxon>
    </lineage>
</organism>
<feature type="transmembrane region" description="Helical" evidence="7">
    <location>
        <begin position="166"/>
        <end position="188"/>
    </location>
</feature>
<dbReference type="Pfam" id="PF00083">
    <property type="entry name" value="Sugar_tr"/>
    <property type="match status" value="1"/>
</dbReference>
<dbReference type="InterPro" id="IPR011701">
    <property type="entry name" value="MFS"/>
</dbReference>
<feature type="transmembrane region" description="Helical" evidence="7">
    <location>
        <begin position="602"/>
        <end position="626"/>
    </location>
</feature>
<evidence type="ECO:0000256" key="7">
    <source>
        <dbReference type="SAM" id="Phobius"/>
    </source>
</evidence>